<name>A0A1H3ZYT9_9BACT</name>
<evidence type="ECO:0000313" key="1">
    <source>
        <dbReference type="EMBL" id="SEA28442.1"/>
    </source>
</evidence>
<sequence>MAINDLVQTIVQEVLRRLQGETDSRKVLILAREEDATVGSVLQQLEPGEMAVFWDKNNDNLVPARTIIPLLSCSQMADLVQGRATGPLLKKALDLLLAGKTVEIFDFEYLKYEKTAPEPLYQLYVSYEETLRGFGLQRVAAGKQTVSRFSRRLVTERDIIEAHQQGISVLRVLPDAQLTPLALDCARERGIQLQKTER</sequence>
<organism evidence="1 2">
    <name type="scientific">Desulfuromusa kysingii</name>
    <dbReference type="NCBI Taxonomy" id="37625"/>
    <lineage>
        <taxon>Bacteria</taxon>
        <taxon>Pseudomonadati</taxon>
        <taxon>Thermodesulfobacteriota</taxon>
        <taxon>Desulfuromonadia</taxon>
        <taxon>Desulfuromonadales</taxon>
        <taxon>Geopsychrobacteraceae</taxon>
        <taxon>Desulfuromusa</taxon>
    </lineage>
</organism>
<accession>A0A1H3ZYT9</accession>
<dbReference type="Proteomes" id="UP000199409">
    <property type="component" value="Unassembled WGS sequence"/>
</dbReference>
<protein>
    <submittedName>
        <fullName evidence="1">Ethanolamine utilization protein</fullName>
    </submittedName>
</protein>
<dbReference type="OrthoDB" id="5455419at2"/>
<dbReference type="AlphaFoldDB" id="A0A1H3ZYT9"/>
<keyword evidence="2" id="KW-1185">Reference proteome</keyword>
<reference evidence="1 2" key="1">
    <citation type="submission" date="2016-10" db="EMBL/GenBank/DDBJ databases">
        <authorList>
            <person name="de Groot N.N."/>
        </authorList>
    </citation>
    <scope>NUCLEOTIDE SEQUENCE [LARGE SCALE GENOMIC DNA]</scope>
    <source>
        <strain evidence="1 2">DSM 7343</strain>
    </source>
</reference>
<dbReference type="PIRSF" id="PIRSF034981">
    <property type="entry name" value="Eut_put"/>
    <property type="match status" value="1"/>
</dbReference>
<dbReference type="InterPro" id="IPR013372">
    <property type="entry name" value="Eut_put"/>
</dbReference>
<evidence type="ECO:0000313" key="2">
    <source>
        <dbReference type="Proteomes" id="UP000199409"/>
    </source>
</evidence>
<dbReference type="EMBL" id="FNQN01000004">
    <property type="protein sequence ID" value="SEA28442.1"/>
    <property type="molecule type" value="Genomic_DNA"/>
</dbReference>
<dbReference type="RefSeq" id="WP_092346795.1">
    <property type="nucleotide sequence ID" value="NZ_FNQN01000004.1"/>
</dbReference>
<gene>
    <name evidence="1" type="ORF">SAMN05660420_01718</name>
</gene>
<dbReference type="STRING" id="37625.SAMN05660420_01718"/>
<proteinExistence type="predicted"/>